<dbReference type="OrthoDB" id="5951715at2"/>
<organism evidence="1 2">
    <name type="scientific">Aliiruegeria lutimaris</name>
    <dbReference type="NCBI Taxonomy" id="571298"/>
    <lineage>
        <taxon>Bacteria</taxon>
        <taxon>Pseudomonadati</taxon>
        <taxon>Pseudomonadota</taxon>
        <taxon>Alphaproteobacteria</taxon>
        <taxon>Rhodobacterales</taxon>
        <taxon>Roseobacteraceae</taxon>
        <taxon>Aliiruegeria</taxon>
    </lineage>
</organism>
<proteinExistence type="predicted"/>
<name>A0A1G9QHG8_9RHOB</name>
<protein>
    <submittedName>
        <fullName evidence="1">Uncharacterized protein</fullName>
    </submittedName>
</protein>
<evidence type="ECO:0000313" key="1">
    <source>
        <dbReference type="EMBL" id="SDM10350.1"/>
    </source>
</evidence>
<dbReference type="Proteomes" id="UP000199382">
    <property type="component" value="Unassembled WGS sequence"/>
</dbReference>
<accession>A0A1G9QHG8</accession>
<dbReference type="EMBL" id="FNEK01000175">
    <property type="protein sequence ID" value="SDM10350.1"/>
    <property type="molecule type" value="Genomic_DNA"/>
</dbReference>
<gene>
    <name evidence="1" type="ORF">SAMN04488026_11751</name>
</gene>
<dbReference type="AlphaFoldDB" id="A0A1G9QHG8"/>
<keyword evidence="2" id="KW-1185">Reference proteome</keyword>
<evidence type="ECO:0000313" key="2">
    <source>
        <dbReference type="Proteomes" id="UP000199382"/>
    </source>
</evidence>
<reference evidence="1 2" key="1">
    <citation type="submission" date="2016-10" db="EMBL/GenBank/DDBJ databases">
        <authorList>
            <person name="de Groot N.N."/>
        </authorList>
    </citation>
    <scope>NUCLEOTIDE SEQUENCE [LARGE SCALE GENOMIC DNA]</scope>
    <source>
        <strain evidence="1 2">DSM 25294</strain>
    </source>
</reference>
<sequence>MGGTGSGRHWHYGARNTKEDYRAIDVRWLKREGILRPGYSGNITWSRNGVVTGTIGISAEPRRVVLDYRSRSGGEEWQSLRYSVHLDATACNLGGARQWFLCPAQGCGRRVAVLYGGRIFACRHCHQLAYPSQREDAGDRAARKADRIRERLGWQPGIMNPPGWQKPKGMHWRTFERLQHQRDRLVMQALGGIAARFEFSSELPFP</sequence>